<comment type="pathway">
    <text evidence="2">Cofactor biosynthesis; biotin biosynthesis.</text>
</comment>
<evidence type="ECO:0000313" key="14">
    <source>
        <dbReference type="EMBL" id="SJM70601.1"/>
    </source>
</evidence>
<sequence>MSAWQQWLQERARVRELRGLTRATDEATGLYDLASNDYLGLARDPRLVEAAHRASLRHGTGASASRVVTGTHPVHRELEGGLCRLTGRDEALVFSSGYLANLGILGALGGPGTLLVVDEQAHASLIDGARLARSPLAWTSHHGVQETIDLLASRNQPRAVVVVESVYSVGGDAAPLAELAAACRQYDALLLVDEAHSLGVGTAGGAVRAASLAGDPSVVVTATLSKALGAAGGAVLFGGEPAGMLRTHLASTARSFIFDTALAPGCAAAAGEAVRILENDPALAAAVPTQVELMTDTLGRLLPAGSRSGQRNPAEPGVIESGAGAVVSLRVGSAETATSIAAELREARIAVGCFRPPSVPDGVSRIRLTARANQHPEELADALVTVAATVSRHAGVPA</sequence>
<dbReference type="GO" id="GO:0008710">
    <property type="term" value="F:8-amino-7-oxononanoate synthase activity"/>
    <property type="evidence" value="ECO:0007669"/>
    <property type="project" value="UniProtKB-EC"/>
</dbReference>
<comment type="cofactor">
    <cofactor evidence="1 12">
        <name>pyridoxal 5'-phosphate</name>
        <dbReference type="ChEBI" id="CHEBI:597326"/>
    </cofactor>
</comment>
<keyword evidence="7" id="KW-0093">Biotin biosynthesis</keyword>
<dbReference type="GO" id="GO:0009102">
    <property type="term" value="P:biotin biosynthetic process"/>
    <property type="evidence" value="ECO:0007669"/>
    <property type="project" value="UniProtKB-KW"/>
</dbReference>
<evidence type="ECO:0000256" key="6">
    <source>
        <dbReference type="ARBA" id="ARBA00022679"/>
    </source>
</evidence>
<dbReference type="PANTHER" id="PTHR13693:SF100">
    <property type="entry name" value="8-AMINO-7-OXONONANOATE SYNTHASE"/>
    <property type="match status" value="1"/>
</dbReference>
<dbReference type="Proteomes" id="UP000195913">
    <property type="component" value="Unassembled WGS sequence"/>
</dbReference>
<dbReference type="Pfam" id="PF00155">
    <property type="entry name" value="Aminotran_1_2"/>
    <property type="match status" value="1"/>
</dbReference>
<evidence type="ECO:0000256" key="1">
    <source>
        <dbReference type="ARBA" id="ARBA00001933"/>
    </source>
</evidence>
<dbReference type="PROSITE" id="PS00599">
    <property type="entry name" value="AA_TRANSFER_CLASS_2"/>
    <property type="match status" value="1"/>
</dbReference>
<gene>
    <name evidence="14" type="ORF">FM101_12590</name>
</gene>
<dbReference type="InterPro" id="IPR004839">
    <property type="entry name" value="Aminotransferase_I/II_large"/>
</dbReference>
<comment type="similarity">
    <text evidence="3">Belongs to the class-II pyridoxal-phosphate-dependent aminotransferase family. BioF subfamily.</text>
</comment>
<comment type="subunit">
    <text evidence="4">Homodimer.</text>
</comment>
<dbReference type="Gene3D" id="3.90.1150.10">
    <property type="entry name" value="Aspartate Aminotransferase, domain 1"/>
    <property type="match status" value="1"/>
</dbReference>
<feature type="domain" description="Aminotransferase class I/classII large" evidence="13">
    <location>
        <begin position="31"/>
        <end position="383"/>
    </location>
</feature>
<dbReference type="GO" id="GO:0030170">
    <property type="term" value="F:pyridoxal phosphate binding"/>
    <property type="evidence" value="ECO:0007669"/>
    <property type="project" value="InterPro"/>
</dbReference>
<keyword evidence="6 14" id="KW-0808">Transferase</keyword>
<evidence type="ECO:0000256" key="4">
    <source>
        <dbReference type="ARBA" id="ARBA00011738"/>
    </source>
</evidence>
<evidence type="ECO:0000256" key="7">
    <source>
        <dbReference type="ARBA" id="ARBA00022756"/>
    </source>
</evidence>
<dbReference type="InterPro" id="IPR001917">
    <property type="entry name" value="Aminotrans_II_pyridoxalP_BS"/>
</dbReference>
<dbReference type="AlphaFoldDB" id="A0A1R4GQZ6"/>
<evidence type="ECO:0000256" key="2">
    <source>
        <dbReference type="ARBA" id="ARBA00004746"/>
    </source>
</evidence>
<keyword evidence="15" id="KW-1185">Reference proteome</keyword>
<proteinExistence type="inferred from homology"/>
<dbReference type="RefSeq" id="WP_087000143.1">
    <property type="nucleotide sequence ID" value="NZ_FUHW01000040.1"/>
</dbReference>
<dbReference type="InterPro" id="IPR015424">
    <property type="entry name" value="PyrdxlP-dep_Trfase"/>
</dbReference>
<reference evidence="14 15" key="1">
    <citation type="submission" date="2017-02" db="EMBL/GenBank/DDBJ databases">
        <authorList>
            <person name="Peterson S.W."/>
        </authorList>
    </citation>
    <scope>NUCLEOTIDE SEQUENCE [LARGE SCALE GENOMIC DNA]</scope>
    <source>
        <strain evidence="14 15">B Ar 00.02</strain>
    </source>
</reference>
<dbReference type="EC" id="2.3.1.47" evidence="5"/>
<dbReference type="PANTHER" id="PTHR13693">
    <property type="entry name" value="CLASS II AMINOTRANSFERASE/8-AMINO-7-OXONONANOATE SYNTHASE"/>
    <property type="match status" value="1"/>
</dbReference>
<evidence type="ECO:0000256" key="11">
    <source>
        <dbReference type="ARBA" id="ARBA00047715"/>
    </source>
</evidence>
<evidence type="ECO:0000256" key="10">
    <source>
        <dbReference type="ARBA" id="ARBA00033381"/>
    </source>
</evidence>
<dbReference type="Gene3D" id="3.40.640.10">
    <property type="entry name" value="Type I PLP-dependent aspartate aminotransferase-like (Major domain)"/>
    <property type="match status" value="1"/>
</dbReference>
<evidence type="ECO:0000313" key="15">
    <source>
        <dbReference type="Proteomes" id="UP000195913"/>
    </source>
</evidence>
<keyword evidence="14" id="KW-0012">Acyltransferase</keyword>
<accession>A0A1R4GQZ6</accession>
<dbReference type="InterPro" id="IPR050087">
    <property type="entry name" value="AON_synthase_class-II"/>
</dbReference>
<evidence type="ECO:0000256" key="12">
    <source>
        <dbReference type="RuleBase" id="RU003693"/>
    </source>
</evidence>
<dbReference type="InterPro" id="IPR015422">
    <property type="entry name" value="PyrdxlP-dep_Trfase_small"/>
</dbReference>
<keyword evidence="8 12" id="KW-0663">Pyridoxal phosphate</keyword>
<evidence type="ECO:0000256" key="8">
    <source>
        <dbReference type="ARBA" id="ARBA00022898"/>
    </source>
</evidence>
<dbReference type="SUPFAM" id="SSF53383">
    <property type="entry name" value="PLP-dependent transferases"/>
    <property type="match status" value="1"/>
</dbReference>
<organism evidence="14 15">
    <name type="scientific">Arthrobacter rhombi</name>
    <dbReference type="NCBI Taxonomy" id="71253"/>
    <lineage>
        <taxon>Bacteria</taxon>
        <taxon>Bacillati</taxon>
        <taxon>Actinomycetota</taxon>
        <taxon>Actinomycetes</taxon>
        <taxon>Micrococcales</taxon>
        <taxon>Micrococcaceae</taxon>
        <taxon>Arthrobacter</taxon>
    </lineage>
</organism>
<protein>
    <recommendedName>
        <fullName evidence="5">8-amino-7-oxononanoate synthase</fullName>
        <ecNumber evidence="5">2.3.1.47</ecNumber>
    </recommendedName>
    <alternativeName>
        <fullName evidence="9">7-keto-8-amino-pelargonic acid synthase</fullName>
    </alternativeName>
    <alternativeName>
        <fullName evidence="10">8-amino-7-ketopelargonate synthase</fullName>
    </alternativeName>
</protein>
<evidence type="ECO:0000256" key="5">
    <source>
        <dbReference type="ARBA" id="ARBA00013187"/>
    </source>
</evidence>
<evidence type="ECO:0000259" key="13">
    <source>
        <dbReference type="Pfam" id="PF00155"/>
    </source>
</evidence>
<evidence type="ECO:0000256" key="3">
    <source>
        <dbReference type="ARBA" id="ARBA00010008"/>
    </source>
</evidence>
<dbReference type="InterPro" id="IPR015421">
    <property type="entry name" value="PyrdxlP-dep_Trfase_major"/>
</dbReference>
<name>A0A1R4GQZ6_9MICC</name>
<comment type="catalytic activity">
    <reaction evidence="11">
        <text>6-carboxyhexanoyl-[ACP] + L-alanine + H(+) = (8S)-8-amino-7-oxononanoate + holo-[ACP] + CO2</text>
        <dbReference type="Rhea" id="RHEA:42288"/>
        <dbReference type="Rhea" id="RHEA-COMP:9685"/>
        <dbReference type="Rhea" id="RHEA-COMP:9955"/>
        <dbReference type="ChEBI" id="CHEBI:15378"/>
        <dbReference type="ChEBI" id="CHEBI:16526"/>
        <dbReference type="ChEBI" id="CHEBI:57972"/>
        <dbReference type="ChEBI" id="CHEBI:64479"/>
        <dbReference type="ChEBI" id="CHEBI:78846"/>
        <dbReference type="ChEBI" id="CHEBI:149468"/>
        <dbReference type="EC" id="2.3.1.47"/>
    </reaction>
</comment>
<dbReference type="EMBL" id="FUHW01000040">
    <property type="protein sequence ID" value="SJM70601.1"/>
    <property type="molecule type" value="Genomic_DNA"/>
</dbReference>
<evidence type="ECO:0000256" key="9">
    <source>
        <dbReference type="ARBA" id="ARBA00032610"/>
    </source>
</evidence>